<evidence type="ECO:0000313" key="1">
    <source>
        <dbReference type="EMBL" id="CCQ43738.1"/>
    </source>
</evidence>
<proteinExistence type="predicted"/>
<accession>L8EB75</accession>
<organism evidence="1">
    <name type="scientific">Homo sapiens</name>
    <name type="common">Human</name>
    <dbReference type="NCBI Taxonomy" id="9606"/>
    <lineage>
        <taxon>Eukaryota</taxon>
        <taxon>Metazoa</taxon>
        <taxon>Chordata</taxon>
        <taxon>Craniata</taxon>
        <taxon>Vertebrata</taxon>
        <taxon>Euteleostomi</taxon>
        <taxon>Mammalia</taxon>
        <taxon>Eutheria</taxon>
        <taxon>Euarchontoglires</taxon>
        <taxon>Primates</taxon>
        <taxon>Haplorrhini</taxon>
        <taxon>Catarrhini</taxon>
        <taxon>Hominidae</taxon>
        <taxon>Homo</taxon>
    </lineage>
</organism>
<sequence length="51" mass="6182">MMRNAFWMNRKLYFLMRFPHLVLVVVIFNTSVQTITKTLIKYLEKNLMVTS</sequence>
<protein>
    <submittedName>
        <fullName evidence="1">Alternative protein GJA9</fullName>
    </submittedName>
</protein>
<name>L8EB75_HUMAN</name>
<dbReference type="AlphaFoldDB" id="L8EB75"/>
<gene>
    <name evidence="1" type="primary">GJA9</name>
</gene>
<reference evidence="1" key="1">
    <citation type="journal article" date="2013" name="PLoS ONE">
        <title>Direct detection of alternative open reading frames translation products in human significantly expands the proteome.</title>
        <authorList>
            <person name="Vanderperre B."/>
            <person name="Lucier J.-F."/>
            <person name="Motard J."/>
            <person name="Tremblay G."/>
            <person name="Vanderperre S."/>
            <person name="Wisztorski M."/>
            <person name="Salzet M."/>
            <person name="Boisvert F.-M."/>
            <person name="Roucou X."/>
        </authorList>
    </citation>
    <scope>NUCLEOTIDE SEQUENCE</scope>
</reference>
<dbReference type="OrthoDB" id="9939271at2759"/>
<dbReference type="EMBL" id="HF584241">
    <property type="protein sequence ID" value="CCQ43738.1"/>
    <property type="molecule type" value="Genomic_DNA"/>
</dbReference>